<reference evidence="2" key="1">
    <citation type="submission" date="2025-08" db="UniProtKB">
        <authorList>
            <consortium name="RefSeq"/>
        </authorList>
    </citation>
    <scope>IDENTIFICATION</scope>
</reference>
<evidence type="ECO:0000313" key="2">
    <source>
        <dbReference type="RefSeq" id="XP_025073858.1"/>
    </source>
</evidence>
<name>A0A8N1S773_9HYME</name>
<dbReference type="AlphaFoldDB" id="A0A8N1S773"/>
<evidence type="ECO:0000313" key="1">
    <source>
        <dbReference type="Proteomes" id="UP000504615"/>
    </source>
</evidence>
<accession>A0A8N1S773</accession>
<dbReference type="RefSeq" id="XP_025073858.1">
    <property type="nucleotide sequence ID" value="XM_025218073.1"/>
</dbReference>
<dbReference type="GeneID" id="105426388"/>
<dbReference type="Proteomes" id="UP000504615">
    <property type="component" value="Unplaced"/>
</dbReference>
<sequence length="117" mass="13464">MLESCEAVIVLKGETKARVRAAWDYRNRTDRPVNTCENLVSRRLRPRHRSFFRLALLASGKSDFSSLPLILSHRRLIHRDHSGKKTSVCDVENLSTRLLKKLTTSDKDLKFNSVAEQ</sequence>
<proteinExistence type="predicted"/>
<organism evidence="1 2">
    <name type="scientific">Pogonomyrmex barbatus</name>
    <name type="common">red harvester ant</name>
    <dbReference type="NCBI Taxonomy" id="144034"/>
    <lineage>
        <taxon>Eukaryota</taxon>
        <taxon>Metazoa</taxon>
        <taxon>Ecdysozoa</taxon>
        <taxon>Arthropoda</taxon>
        <taxon>Hexapoda</taxon>
        <taxon>Insecta</taxon>
        <taxon>Pterygota</taxon>
        <taxon>Neoptera</taxon>
        <taxon>Endopterygota</taxon>
        <taxon>Hymenoptera</taxon>
        <taxon>Apocrita</taxon>
        <taxon>Aculeata</taxon>
        <taxon>Formicoidea</taxon>
        <taxon>Formicidae</taxon>
        <taxon>Myrmicinae</taxon>
        <taxon>Pogonomyrmex</taxon>
    </lineage>
</organism>
<keyword evidence="1" id="KW-1185">Reference proteome</keyword>
<protein>
    <submittedName>
        <fullName evidence="2">Uncharacterized protein LOC105426388 isoform X1</fullName>
    </submittedName>
</protein>
<gene>
    <name evidence="2" type="primary">LOC105426388</name>
</gene>